<dbReference type="Proteomes" id="UP000321523">
    <property type="component" value="Unassembled WGS sequence"/>
</dbReference>
<dbReference type="AlphaFoldDB" id="A0A512DJN3"/>
<proteinExistence type="predicted"/>
<keyword evidence="1" id="KW-1133">Transmembrane helix</keyword>
<feature type="transmembrane region" description="Helical" evidence="1">
    <location>
        <begin position="37"/>
        <end position="64"/>
    </location>
</feature>
<dbReference type="EMBL" id="BJYZ01000003">
    <property type="protein sequence ID" value="GEO36687.1"/>
    <property type="molecule type" value="Genomic_DNA"/>
</dbReference>
<feature type="transmembrane region" description="Helical" evidence="1">
    <location>
        <begin position="108"/>
        <end position="126"/>
    </location>
</feature>
<keyword evidence="3" id="KW-1185">Reference proteome</keyword>
<accession>A0A512DJN3</accession>
<feature type="transmembrane region" description="Helical" evidence="1">
    <location>
        <begin position="166"/>
        <end position="188"/>
    </location>
</feature>
<comment type="caution">
    <text evidence="2">The sequence shown here is derived from an EMBL/GenBank/DDBJ whole genome shotgun (WGS) entry which is preliminary data.</text>
</comment>
<keyword evidence="1" id="KW-0812">Transmembrane</keyword>
<feature type="transmembrane region" description="Helical" evidence="1">
    <location>
        <begin position="133"/>
        <end position="150"/>
    </location>
</feature>
<evidence type="ECO:0000256" key="1">
    <source>
        <dbReference type="SAM" id="Phobius"/>
    </source>
</evidence>
<protein>
    <submittedName>
        <fullName evidence="2">Uncharacterized protein</fullName>
    </submittedName>
</protein>
<keyword evidence="1" id="KW-0472">Membrane</keyword>
<evidence type="ECO:0000313" key="2">
    <source>
        <dbReference type="EMBL" id="GEO36687.1"/>
    </source>
</evidence>
<feature type="transmembrane region" description="Helical" evidence="1">
    <location>
        <begin position="71"/>
        <end position="88"/>
    </location>
</feature>
<sequence length="208" mass="22857">MAALLCSLSVVVLSVIQTSFTYEELFNDPADIIGFHPFLGLVSMLGLFGWAAAAGVCFLSYAVIRENSSPYLRRFFLAAGMLTLFLMADDAFMLHEQVLPKGFGIRERYIKLAYLAAAGAFGLVFIKQLIGNSPMILIASGLFFAASFTFDNPVVLNLLGSFESGFVLYVIEDGCKFTGILLWLTWLFRTSLQTIQARPGHRGEARGL</sequence>
<reference evidence="2 3" key="1">
    <citation type="submission" date="2019-07" db="EMBL/GenBank/DDBJ databases">
        <title>Whole genome shotgun sequence of Skermanella aerolata NBRC 106429.</title>
        <authorList>
            <person name="Hosoyama A."/>
            <person name="Uohara A."/>
            <person name="Ohji S."/>
            <person name="Ichikawa N."/>
        </authorList>
    </citation>
    <scope>NUCLEOTIDE SEQUENCE [LARGE SCALE GENOMIC DNA]</scope>
    <source>
        <strain evidence="2 3">NBRC 106429</strain>
    </source>
</reference>
<dbReference type="RefSeq" id="WP_044426254.1">
    <property type="nucleotide sequence ID" value="NZ_JBNPXK010000003.1"/>
</dbReference>
<name>A0A512DJN3_9PROT</name>
<gene>
    <name evidence="2" type="ORF">SAE02_08350</name>
</gene>
<evidence type="ECO:0000313" key="3">
    <source>
        <dbReference type="Proteomes" id="UP000321523"/>
    </source>
</evidence>
<organism evidence="2 3">
    <name type="scientific">Skermanella aerolata</name>
    <dbReference type="NCBI Taxonomy" id="393310"/>
    <lineage>
        <taxon>Bacteria</taxon>
        <taxon>Pseudomonadati</taxon>
        <taxon>Pseudomonadota</taxon>
        <taxon>Alphaproteobacteria</taxon>
        <taxon>Rhodospirillales</taxon>
        <taxon>Azospirillaceae</taxon>
        <taxon>Skermanella</taxon>
    </lineage>
</organism>